<dbReference type="InterPro" id="IPR050708">
    <property type="entry name" value="T6SS_VgrG/RHS"/>
</dbReference>
<dbReference type="RefSeq" id="WP_296946597.1">
    <property type="nucleotide sequence ID" value="NZ_LT599021.1"/>
</dbReference>
<dbReference type="PANTHER" id="PTHR32305:SF15">
    <property type="entry name" value="PROTEIN RHSA-RELATED"/>
    <property type="match status" value="1"/>
</dbReference>
<dbReference type="Gene3D" id="2.180.10.10">
    <property type="entry name" value="RHS repeat-associated core"/>
    <property type="match status" value="1"/>
</dbReference>
<proteinExistence type="predicted"/>
<dbReference type="NCBIfam" id="TIGR03696">
    <property type="entry name" value="Rhs_assc_core"/>
    <property type="match status" value="1"/>
</dbReference>
<dbReference type="EMBL" id="FLUL01000001">
    <property type="protein sequence ID" value="SBV92523.1"/>
    <property type="molecule type" value="Genomic_DNA"/>
</dbReference>
<dbReference type="PANTHER" id="PTHR32305">
    <property type="match status" value="1"/>
</dbReference>
<dbReference type="InterPro" id="IPR022385">
    <property type="entry name" value="Rhs_assc_core"/>
</dbReference>
<evidence type="ECO:0000313" key="1">
    <source>
        <dbReference type="EMBL" id="SBV92523.1"/>
    </source>
</evidence>
<protein>
    <recommendedName>
        <fullName evidence="2">RHS repeat-associated core domain-containing protein</fullName>
    </recommendedName>
</protein>
<organism evidence="1">
    <name type="scientific">uncultured Dysgonomonas sp</name>
    <dbReference type="NCBI Taxonomy" id="206096"/>
    <lineage>
        <taxon>Bacteria</taxon>
        <taxon>Pseudomonadati</taxon>
        <taxon>Bacteroidota</taxon>
        <taxon>Bacteroidia</taxon>
        <taxon>Bacteroidales</taxon>
        <taxon>Dysgonomonadaceae</taxon>
        <taxon>Dysgonomonas</taxon>
        <taxon>environmental samples</taxon>
    </lineage>
</organism>
<accession>A0A212IZ71</accession>
<gene>
    <name evidence="1" type="ORF">KL86DYS2_10378</name>
</gene>
<dbReference type="AlphaFoldDB" id="A0A212IZ71"/>
<evidence type="ECO:0008006" key="2">
    <source>
        <dbReference type="Google" id="ProtNLM"/>
    </source>
</evidence>
<reference evidence="1" key="1">
    <citation type="submission" date="2016-04" db="EMBL/GenBank/DDBJ databases">
        <authorList>
            <person name="Evans L.H."/>
            <person name="Alamgir A."/>
            <person name="Owens N."/>
            <person name="Weber N.D."/>
            <person name="Virtaneva K."/>
            <person name="Barbian K."/>
            <person name="Babar A."/>
            <person name="Rosenke K."/>
        </authorList>
    </citation>
    <scope>NUCLEOTIDE SEQUENCE</scope>
    <source>
        <strain evidence="1">86-2</strain>
    </source>
</reference>
<sequence length="167" mass="19127">MTDHLGNNRVVVNASGTVTQRNHYYPFGTAFAENTVDEHKKQPYKYNGKELDQMHGLNLYDYSARYYESAVGRFTTVDPLAEKYYSISPYVYVANNPLKYIDPDGMDIYLIGEDGKITLALKTEDKHDQLVATKKDQYGYTMITNRSLNVDDKEILPAFVGKMIFLL</sequence>
<name>A0A212IZ71_9BACT</name>